<keyword evidence="7" id="KW-1185">Reference proteome</keyword>
<evidence type="ECO:0000313" key="7">
    <source>
        <dbReference type="Proteomes" id="UP001295423"/>
    </source>
</evidence>
<reference evidence="6" key="1">
    <citation type="submission" date="2023-08" db="EMBL/GenBank/DDBJ databases">
        <authorList>
            <person name="Audoor S."/>
            <person name="Bilcke G."/>
        </authorList>
    </citation>
    <scope>NUCLEOTIDE SEQUENCE</scope>
</reference>
<dbReference type="SUPFAM" id="SSF55248">
    <property type="entry name" value="PCD-like"/>
    <property type="match status" value="1"/>
</dbReference>
<feature type="region of interest" description="Disordered" evidence="5">
    <location>
        <begin position="33"/>
        <end position="54"/>
    </location>
</feature>
<comment type="catalytic activity">
    <reaction evidence="1">
        <text>(4aS,6R)-4a-hydroxy-L-erythro-5,6,7,8-tetrahydrobiopterin = (6R)-L-erythro-6,7-dihydrobiopterin + H2O</text>
        <dbReference type="Rhea" id="RHEA:11920"/>
        <dbReference type="ChEBI" id="CHEBI:15377"/>
        <dbReference type="ChEBI" id="CHEBI:15642"/>
        <dbReference type="ChEBI" id="CHEBI:43120"/>
        <dbReference type="EC" id="4.2.1.96"/>
    </reaction>
</comment>
<name>A0AAD2JMN3_9STRA</name>
<dbReference type="Gene3D" id="3.30.1360.20">
    <property type="entry name" value="Transcriptional coactivator/pterin dehydratase"/>
    <property type="match status" value="1"/>
</dbReference>
<dbReference type="EMBL" id="CAKOGP040002202">
    <property type="protein sequence ID" value="CAJ1965425.1"/>
    <property type="molecule type" value="Genomic_DNA"/>
</dbReference>
<organism evidence="6 7">
    <name type="scientific">Cylindrotheca closterium</name>
    <dbReference type="NCBI Taxonomy" id="2856"/>
    <lineage>
        <taxon>Eukaryota</taxon>
        <taxon>Sar</taxon>
        <taxon>Stramenopiles</taxon>
        <taxon>Ochrophyta</taxon>
        <taxon>Bacillariophyta</taxon>
        <taxon>Bacillariophyceae</taxon>
        <taxon>Bacillariophycidae</taxon>
        <taxon>Bacillariales</taxon>
        <taxon>Bacillariaceae</taxon>
        <taxon>Cylindrotheca</taxon>
    </lineage>
</organism>
<dbReference type="GO" id="GO:0008124">
    <property type="term" value="F:4-alpha-hydroxytetrahydrobiopterin dehydratase activity"/>
    <property type="evidence" value="ECO:0007669"/>
    <property type="project" value="UniProtKB-EC"/>
</dbReference>
<evidence type="ECO:0000256" key="2">
    <source>
        <dbReference type="ARBA" id="ARBA00006472"/>
    </source>
</evidence>
<comment type="similarity">
    <text evidence="2">Belongs to the pterin-4-alpha-carbinolamine dehydratase family.</text>
</comment>
<dbReference type="InterPro" id="IPR001533">
    <property type="entry name" value="Pterin_deHydtase"/>
</dbReference>
<comment type="caution">
    <text evidence="6">The sequence shown here is derived from an EMBL/GenBank/DDBJ whole genome shotgun (WGS) entry which is preliminary data.</text>
</comment>
<keyword evidence="4" id="KW-0456">Lyase</keyword>
<evidence type="ECO:0000256" key="1">
    <source>
        <dbReference type="ARBA" id="ARBA00001554"/>
    </source>
</evidence>
<dbReference type="GO" id="GO:0006729">
    <property type="term" value="P:tetrahydrobiopterin biosynthetic process"/>
    <property type="evidence" value="ECO:0007669"/>
    <property type="project" value="InterPro"/>
</dbReference>
<proteinExistence type="inferred from homology"/>
<dbReference type="InterPro" id="IPR036428">
    <property type="entry name" value="PCD_sf"/>
</dbReference>
<evidence type="ECO:0000256" key="3">
    <source>
        <dbReference type="ARBA" id="ARBA00013252"/>
    </source>
</evidence>
<evidence type="ECO:0000313" key="6">
    <source>
        <dbReference type="EMBL" id="CAJ1965425.1"/>
    </source>
</evidence>
<evidence type="ECO:0000256" key="5">
    <source>
        <dbReference type="SAM" id="MobiDB-lite"/>
    </source>
</evidence>
<evidence type="ECO:0000256" key="4">
    <source>
        <dbReference type="ARBA" id="ARBA00023239"/>
    </source>
</evidence>
<protein>
    <recommendedName>
        <fullName evidence="3">4a-hydroxytetrahydrobiopterin dehydratase</fullName>
        <ecNumber evidence="3">4.2.1.96</ecNumber>
    </recommendedName>
</protein>
<accession>A0AAD2JMN3</accession>
<sequence length="198" mass="22253">MNTVTRSLRRGRTALPRCSLNFSSVIGSSKSQNRLFASASNHEKHRPDPMARRPTAKCDPFGQGGKPLVLEDAIRLSATVDSAWKVETEMKETKEGNQLEHPATIVREFQHPDFMSAASFFQEVAAVAQMNDHFPSLTMERKLNSRKKMWTIVSSVRCHTKVLGGLSHHDFFLATLIDVEIERPEVKSLLMSDSDSQQ</sequence>
<feature type="compositionally biased region" description="Basic and acidic residues" evidence="5">
    <location>
        <begin position="41"/>
        <end position="51"/>
    </location>
</feature>
<dbReference type="Proteomes" id="UP001295423">
    <property type="component" value="Unassembled WGS sequence"/>
</dbReference>
<dbReference type="Pfam" id="PF01329">
    <property type="entry name" value="Pterin_4a"/>
    <property type="match status" value="1"/>
</dbReference>
<gene>
    <name evidence="6" type="ORF">CYCCA115_LOCUS21109</name>
</gene>
<dbReference type="EC" id="4.2.1.96" evidence="3"/>
<dbReference type="AlphaFoldDB" id="A0AAD2JMN3"/>